<dbReference type="EMBL" id="JAAGKO020000003">
    <property type="protein sequence ID" value="MDI5961891.1"/>
    <property type="molecule type" value="Genomic_DNA"/>
</dbReference>
<protein>
    <submittedName>
        <fullName evidence="2">Uncharacterized protein</fullName>
    </submittedName>
</protein>
<dbReference type="InterPro" id="IPR046732">
    <property type="entry name" value="DUF6624"/>
</dbReference>
<dbReference type="RefSeq" id="WP_271322713.1">
    <property type="nucleotide sequence ID" value="NZ_JAAGKO020000003.1"/>
</dbReference>
<feature type="compositionally biased region" description="Polar residues" evidence="1">
    <location>
        <begin position="1"/>
        <end position="12"/>
    </location>
</feature>
<evidence type="ECO:0000256" key="1">
    <source>
        <dbReference type="SAM" id="MobiDB-lite"/>
    </source>
</evidence>
<dbReference type="Pfam" id="PF20329">
    <property type="entry name" value="DUF6624"/>
    <property type="match status" value="1"/>
</dbReference>
<name>A0ABT6VTT5_9ACTN</name>
<sequence length="194" mass="21581">MSIPPSTKNSGDVSAVSPLDGTPPARLDIANDLLRCAKLAQTVRSIPDSERTEEQRAELRRTNRTNTEALRRIVADHGWPSVTLVGLDAGHAAWLIALRCDDAEFQNGVLPLLADAVAADEAESAWWARIYDRCCALTGVKQWFGTQFRNGPDSIEMYPVDDPEKRDARRAEYGLRPHPEKTAELRQRYGREAA</sequence>
<proteinExistence type="predicted"/>
<feature type="region of interest" description="Disordered" evidence="1">
    <location>
        <begin position="1"/>
        <end position="21"/>
    </location>
</feature>
<gene>
    <name evidence="2" type="ORF">POF43_003995</name>
</gene>
<comment type="caution">
    <text evidence="2">The sequence shown here is derived from an EMBL/GenBank/DDBJ whole genome shotgun (WGS) entry which is preliminary data.</text>
</comment>
<evidence type="ECO:0000313" key="3">
    <source>
        <dbReference type="Proteomes" id="UP001156398"/>
    </source>
</evidence>
<reference evidence="2 3" key="1">
    <citation type="submission" date="2023-05" db="EMBL/GenBank/DDBJ databases">
        <title>Streptantibioticus silvisoli sp. nov., acidotolerant actinomycetes 1 from pine litter.</title>
        <authorList>
            <person name="Swiecimska M."/>
            <person name="Golinska P."/>
            <person name="Sangal V."/>
            <person name="Wachnowicz B."/>
            <person name="Goodfellow M."/>
        </authorList>
    </citation>
    <scope>NUCLEOTIDE SEQUENCE [LARGE SCALE GENOMIC DNA]</scope>
    <source>
        <strain evidence="2 3">SL54</strain>
    </source>
</reference>
<feature type="region of interest" description="Disordered" evidence="1">
    <location>
        <begin position="171"/>
        <end position="194"/>
    </location>
</feature>
<accession>A0ABT6VTT5</accession>
<dbReference type="Proteomes" id="UP001156398">
    <property type="component" value="Unassembled WGS sequence"/>
</dbReference>
<evidence type="ECO:0000313" key="2">
    <source>
        <dbReference type="EMBL" id="MDI5961891.1"/>
    </source>
</evidence>
<keyword evidence="3" id="KW-1185">Reference proteome</keyword>
<organism evidence="2 3">
    <name type="scientific">Streptantibioticus silvisoli</name>
    <dbReference type="NCBI Taxonomy" id="2705255"/>
    <lineage>
        <taxon>Bacteria</taxon>
        <taxon>Bacillati</taxon>
        <taxon>Actinomycetota</taxon>
        <taxon>Actinomycetes</taxon>
        <taxon>Kitasatosporales</taxon>
        <taxon>Streptomycetaceae</taxon>
        <taxon>Streptantibioticus</taxon>
    </lineage>
</organism>